<organism evidence="2 3">
    <name type="scientific">Lithospermum erythrorhizon</name>
    <name type="common">Purple gromwell</name>
    <name type="synonym">Lithospermum officinale var. erythrorhizon</name>
    <dbReference type="NCBI Taxonomy" id="34254"/>
    <lineage>
        <taxon>Eukaryota</taxon>
        <taxon>Viridiplantae</taxon>
        <taxon>Streptophyta</taxon>
        <taxon>Embryophyta</taxon>
        <taxon>Tracheophyta</taxon>
        <taxon>Spermatophyta</taxon>
        <taxon>Magnoliopsida</taxon>
        <taxon>eudicotyledons</taxon>
        <taxon>Gunneridae</taxon>
        <taxon>Pentapetalae</taxon>
        <taxon>asterids</taxon>
        <taxon>lamiids</taxon>
        <taxon>Boraginales</taxon>
        <taxon>Boraginaceae</taxon>
        <taxon>Boraginoideae</taxon>
        <taxon>Lithospermeae</taxon>
        <taxon>Lithospermum</taxon>
    </lineage>
</organism>
<evidence type="ECO:0000313" key="3">
    <source>
        <dbReference type="Proteomes" id="UP001454036"/>
    </source>
</evidence>
<feature type="region of interest" description="Disordered" evidence="1">
    <location>
        <begin position="253"/>
        <end position="278"/>
    </location>
</feature>
<dbReference type="EMBL" id="BAABME010003583">
    <property type="protein sequence ID" value="GAA0159366.1"/>
    <property type="molecule type" value="Genomic_DNA"/>
</dbReference>
<reference evidence="2 3" key="1">
    <citation type="submission" date="2024-01" db="EMBL/GenBank/DDBJ databases">
        <title>The complete chloroplast genome sequence of Lithospermum erythrorhizon: insights into the phylogenetic relationship among Boraginaceae species and the maternal lineages of purple gromwells.</title>
        <authorList>
            <person name="Okada T."/>
            <person name="Watanabe K."/>
        </authorList>
    </citation>
    <scope>NUCLEOTIDE SEQUENCE [LARGE SCALE GENOMIC DNA]</scope>
</reference>
<dbReference type="Gene3D" id="2.40.70.10">
    <property type="entry name" value="Acid Proteases"/>
    <property type="match status" value="1"/>
</dbReference>
<feature type="compositionally biased region" description="Basic and acidic residues" evidence="1">
    <location>
        <begin position="497"/>
        <end position="511"/>
    </location>
</feature>
<evidence type="ECO:0000313" key="2">
    <source>
        <dbReference type="EMBL" id="GAA0159366.1"/>
    </source>
</evidence>
<dbReference type="SUPFAM" id="SSF50630">
    <property type="entry name" value="Acid proteases"/>
    <property type="match status" value="1"/>
</dbReference>
<dbReference type="PANTHER" id="PTHR33240">
    <property type="entry name" value="OS08G0508500 PROTEIN"/>
    <property type="match status" value="1"/>
</dbReference>
<proteinExistence type="predicted"/>
<name>A0AAV3Q8S6_LITER</name>
<dbReference type="AlphaFoldDB" id="A0AAV3Q8S6"/>
<feature type="compositionally biased region" description="Basic and acidic residues" evidence="1">
    <location>
        <begin position="427"/>
        <end position="439"/>
    </location>
</feature>
<protein>
    <submittedName>
        <fullName evidence="2">Uncharacterized protein</fullName>
    </submittedName>
</protein>
<feature type="compositionally biased region" description="Polar residues" evidence="1">
    <location>
        <begin position="487"/>
        <end position="496"/>
    </location>
</feature>
<gene>
    <name evidence="2" type="ORF">LIER_16157</name>
</gene>
<feature type="compositionally biased region" description="Basic and acidic residues" evidence="1">
    <location>
        <begin position="254"/>
        <end position="278"/>
    </location>
</feature>
<accession>A0AAV3Q8S6</accession>
<feature type="region of interest" description="Disordered" evidence="1">
    <location>
        <begin position="412"/>
        <end position="511"/>
    </location>
</feature>
<comment type="caution">
    <text evidence="2">The sequence shown here is derived from an EMBL/GenBank/DDBJ whole genome shotgun (WGS) entry which is preliminary data.</text>
</comment>
<keyword evidence="3" id="KW-1185">Reference proteome</keyword>
<dbReference type="PANTHER" id="PTHR33240:SF15">
    <property type="entry name" value="GAG-PRO-LIKE PROTEIN"/>
    <property type="match status" value="1"/>
</dbReference>
<dbReference type="Proteomes" id="UP001454036">
    <property type="component" value="Unassembled WGS sequence"/>
</dbReference>
<sequence>MELTIAANKENNTAHNMELTITANKGECTGATAITPYKAKYEAKKPRYISKVEKKDAYAMTSKSTKFSFRTKRRETTSKAPQAIPKIPQSLTVTFTDEDMQEEDSDYNRPSYVSGYLCEVKINKILVDGGSAMNILPLHILKLLNISTEDLQPTCVMIQGFNQGGQRELGKVSLHLVIGELETISWSHVIDSKSTYNVLLGRPWIHSSDVVPSTLHQYLKYYKDGSKRTIKAYENPFTIKESHFVDAKYYQRKKTSEAQPKEEPDACKAARPTHPDTSEKVTEALKGLTLPLTQAKEVASTSLKGFVTQVQGSKIEHGMLNPKAYDLLVKAGFDPAKDVGMGKLPPEVIEGKVHGLSEIQKMLQCKGYIIKSSTAGFWYALKQPLHSLISNIQVLRKRVANYYIVDAGQEHRRNPRAAKTIRSQKKTKADGQPHSKDINPKFYQINLKPRQGGKPNRSTLGDRSLKNEGTTQGGGPTLIRGQKSRVLPTQPQTKTGWETKRIDSRRLLAQE</sequence>
<dbReference type="CDD" id="cd00303">
    <property type="entry name" value="retropepsin_like"/>
    <property type="match status" value="1"/>
</dbReference>
<evidence type="ECO:0000256" key="1">
    <source>
        <dbReference type="SAM" id="MobiDB-lite"/>
    </source>
</evidence>
<dbReference type="InterPro" id="IPR021109">
    <property type="entry name" value="Peptidase_aspartic_dom_sf"/>
</dbReference>